<dbReference type="SUPFAM" id="SSF53850">
    <property type="entry name" value="Periplasmic binding protein-like II"/>
    <property type="match status" value="1"/>
</dbReference>
<reference evidence="2 3" key="1">
    <citation type="submission" date="2023-01" db="EMBL/GenBank/DDBJ databases">
        <title>Vibrio sp. KJ40-1 sp.nov, isolated from marine algae.</title>
        <authorList>
            <person name="Butt M."/>
            <person name="Kim J.M.J."/>
            <person name="Jeon C.O.C."/>
        </authorList>
    </citation>
    <scope>NUCLEOTIDE SEQUENCE [LARGE SCALE GENOMIC DNA]</scope>
    <source>
        <strain evidence="2 3">KJ40-1</strain>
    </source>
</reference>
<evidence type="ECO:0000313" key="3">
    <source>
        <dbReference type="Proteomes" id="UP001210678"/>
    </source>
</evidence>
<dbReference type="Proteomes" id="UP001210678">
    <property type="component" value="Unassembled WGS sequence"/>
</dbReference>
<keyword evidence="3" id="KW-1185">Reference proteome</keyword>
<dbReference type="Pfam" id="PF00497">
    <property type="entry name" value="SBP_bac_3"/>
    <property type="match status" value="1"/>
</dbReference>
<dbReference type="Gene3D" id="3.40.190.10">
    <property type="entry name" value="Periplasmic binding protein-like II"/>
    <property type="match status" value="2"/>
</dbReference>
<protein>
    <submittedName>
        <fullName evidence="2">Transporter substrate-binding domain-containing protein</fullName>
    </submittedName>
</protein>
<name>A0ABT4YXG4_9VIBR</name>
<dbReference type="PANTHER" id="PTHR38834">
    <property type="entry name" value="PERIPLASMIC SUBSTRATE BINDING PROTEIN FAMILY 3"/>
    <property type="match status" value="1"/>
</dbReference>
<dbReference type="EMBL" id="JAQLOI010000003">
    <property type="protein sequence ID" value="MDB1125668.1"/>
    <property type="molecule type" value="Genomic_DNA"/>
</dbReference>
<feature type="domain" description="Solute-binding protein family 3/N-terminal" evidence="1">
    <location>
        <begin position="8"/>
        <end position="211"/>
    </location>
</feature>
<dbReference type="PANTHER" id="PTHR38834:SF3">
    <property type="entry name" value="SOLUTE-BINDING PROTEIN FAMILY 3_N-TERMINAL DOMAIN-CONTAINING PROTEIN"/>
    <property type="match status" value="1"/>
</dbReference>
<gene>
    <name evidence="2" type="ORF">PGX00_19195</name>
</gene>
<sequence length="213" mass="23930">MPWNGIVDGNPSGITVDILNTSTSYGAPHFNFELGIPWRRAQEMILNMNNGELVLIVPLTRTPTREATYNWIAPLVKNEMNIVSLTTEKITTLAQAKNKHIGVIRGWNAIPYLEKLGFRDLEEAKDGEKNMAKLMHHHIEGVGDSTLVARYQWKKIGGKSEHLYVGPNISESTYIYVAGNHSFPKEVAQTIYAAVEKMKNDGVLGEIINKWEK</sequence>
<dbReference type="RefSeq" id="WP_272139576.1">
    <property type="nucleotide sequence ID" value="NZ_JAQLOI010000003.1"/>
</dbReference>
<evidence type="ECO:0000259" key="1">
    <source>
        <dbReference type="Pfam" id="PF00497"/>
    </source>
</evidence>
<proteinExistence type="predicted"/>
<dbReference type="InterPro" id="IPR001638">
    <property type="entry name" value="Solute-binding_3/MltF_N"/>
</dbReference>
<organism evidence="2 3">
    <name type="scientific">Vibrio algarum</name>
    <dbReference type="NCBI Taxonomy" id="3020714"/>
    <lineage>
        <taxon>Bacteria</taxon>
        <taxon>Pseudomonadati</taxon>
        <taxon>Pseudomonadota</taxon>
        <taxon>Gammaproteobacteria</taxon>
        <taxon>Vibrionales</taxon>
        <taxon>Vibrionaceae</taxon>
        <taxon>Vibrio</taxon>
    </lineage>
</organism>
<accession>A0ABT4YXG4</accession>
<comment type="caution">
    <text evidence="2">The sequence shown here is derived from an EMBL/GenBank/DDBJ whole genome shotgun (WGS) entry which is preliminary data.</text>
</comment>
<evidence type="ECO:0000313" key="2">
    <source>
        <dbReference type="EMBL" id="MDB1125668.1"/>
    </source>
</evidence>